<dbReference type="RefSeq" id="WP_012081427.1">
    <property type="nucleotide sequence ID" value="NZ_JBHTBU010000002.1"/>
</dbReference>
<gene>
    <name evidence="2" type="ORF">ACFQPC_12645</name>
</gene>
<feature type="coiled-coil region" evidence="1">
    <location>
        <begin position="6"/>
        <end position="54"/>
    </location>
</feature>
<evidence type="ECO:0000313" key="3">
    <source>
        <dbReference type="Proteomes" id="UP001596542"/>
    </source>
</evidence>
<dbReference type="EMBL" id="JBHTBU010000002">
    <property type="protein sequence ID" value="MFC7288893.1"/>
    <property type="molecule type" value="Genomic_DNA"/>
</dbReference>
<dbReference type="Pfam" id="PF04102">
    <property type="entry name" value="SlyX"/>
    <property type="match status" value="1"/>
</dbReference>
<evidence type="ECO:0000313" key="2">
    <source>
        <dbReference type="EMBL" id="MFC7288893.1"/>
    </source>
</evidence>
<dbReference type="PANTHER" id="PTHR36508:SF1">
    <property type="entry name" value="PROTEIN SLYX"/>
    <property type="match status" value="1"/>
</dbReference>
<protein>
    <submittedName>
        <fullName evidence="2">SlyX family protein</fullName>
    </submittedName>
</protein>
<accession>A0ABW2ICS7</accession>
<dbReference type="Proteomes" id="UP001596542">
    <property type="component" value="Unassembled WGS sequence"/>
</dbReference>
<name>A0ABW2ICS7_9BURK</name>
<proteinExistence type="predicted"/>
<dbReference type="InterPro" id="IPR007236">
    <property type="entry name" value="SlyX"/>
</dbReference>
<dbReference type="Gene3D" id="1.20.5.300">
    <property type="match status" value="1"/>
</dbReference>
<evidence type="ECO:0000256" key="1">
    <source>
        <dbReference type="SAM" id="Coils"/>
    </source>
</evidence>
<keyword evidence="3" id="KW-1185">Reference proteome</keyword>
<keyword evidence="1" id="KW-0175">Coiled coil</keyword>
<reference evidence="3" key="1">
    <citation type="journal article" date="2019" name="Int. J. Syst. Evol. Microbiol.">
        <title>The Global Catalogue of Microorganisms (GCM) 10K type strain sequencing project: providing services to taxonomists for standard genome sequencing and annotation.</title>
        <authorList>
            <consortium name="The Broad Institute Genomics Platform"/>
            <consortium name="The Broad Institute Genome Sequencing Center for Infectious Disease"/>
            <person name="Wu L."/>
            <person name="Ma J."/>
        </authorList>
    </citation>
    <scope>NUCLEOTIDE SEQUENCE [LARGE SCALE GENOMIC DNA]</scope>
    <source>
        <strain evidence="3">KACC 12508</strain>
    </source>
</reference>
<comment type="caution">
    <text evidence="2">The sequence shown here is derived from an EMBL/GenBank/DDBJ whole genome shotgun (WGS) entry which is preliminary data.</text>
</comment>
<sequence length="68" mass="7805">MNEDRIVDIEIKIARQEDLLDSLNQLVYQQQKKIDELEALCAALARRLKDVVSAGNEQNAANERPPHY</sequence>
<dbReference type="PANTHER" id="PTHR36508">
    <property type="entry name" value="PROTEIN SLYX"/>
    <property type="match status" value="1"/>
</dbReference>
<organism evidence="2 3">
    <name type="scientific">Herminiimonas glaciei</name>
    <dbReference type="NCBI Taxonomy" id="523788"/>
    <lineage>
        <taxon>Bacteria</taxon>
        <taxon>Pseudomonadati</taxon>
        <taxon>Pseudomonadota</taxon>
        <taxon>Betaproteobacteria</taxon>
        <taxon>Burkholderiales</taxon>
        <taxon>Oxalobacteraceae</taxon>
        <taxon>Herminiimonas</taxon>
    </lineage>
</organism>